<dbReference type="AlphaFoldDB" id="A0A4Q1BZ08"/>
<protein>
    <submittedName>
        <fullName evidence="1">Uncharacterized protein</fullName>
    </submittedName>
</protein>
<gene>
    <name evidence="1" type="ORF">ESB04_07140</name>
</gene>
<proteinExistence type="predicted"/>
<dbReference type="RefSeq" id="WP_129027054.1">
    <property type="nucleotide sequence ID" value="NZ_SDHY01000004.1"/>
</dbReference>
<dbReference type="EMBL" id="SDHY01000004">
    <property type="protein sequence ID" value="RXK48729.1"/>
    <property type="molecule type" value="Genomic_DNA"/>
</dbReference>
<dbReference type="OrthoDB" id="669297at2"/>
<comment type="caution">
    <text evidence="1">The sequence shown here is derived from an EMBL/GenBank/DDBJ whole genome shotgun (WGS) entry which is preliminary data.</text>
</comment>
<keyword evidence="2" id="KW-1185">Reference proteome</keyword>
<sequence length="123" mass="13861">MRKYGLLLLIPFLLQCKSAEKLNPSCYQGKLVLQGICMNYVIEAVNKDLDTNKVEPIWQNPMSGKVYSNVFTLASVCTFPANIKEGDTFYFKVLNTPPKDNNCAQCLAYSPTPNKKLYIEVCP</sequence>
<name>A0A4Q1BZ08_9BACT</name>
<reference evidence="1 2" key="1">
    <citation type="submission" date="2019-01" db="EMBL/GenBank/DDBJ databases">
        <title>Cytophagaceae bacterium strain CAR-16.</title>
        <authorList>
            <person name="Chen W.-M."/>
        </authorList>
    </citation>
    <scope>NUCLEOTIDE SEQUENCE [LARGE SCALE GENOMIC DNA]</scope>
    <source>
        <strain evidence="1 2">CAR-16</strain>
    </source>
</reference>
<accession>A0A4Q1BZ08</accession>
<dbReference type="Proteomes" id="UP000289455">
    <property type="component" value="Unassembled WGS sequence"/>
</dbReference>
<evidence type="ECO:0000313" key="1">
    <source>
        <dbReference type="EMBL" id="RXK48729.1"/>
    </source>
</evidence>
<evidence type="ECO:0000313" key="2">
    <source>
        <dbReference type="Proteomes" id="UP000289455"/>
    </source>
</evidence>
<organism evidence="1 2">
    <name type="scientific">Aquirufa rosea</name>
    <dbReference type="NCBI Taxonomy" id="2509241"/>
    <lineage>
        <taxon>Bacteria</taxon>
        <taxon>Pseudomonadati</taxon>
        <taxon>Bacteroidota</taxon>
        <taxon>Cytophagia</taxon>
        <taxon>Cytophagales</taxon>
        <taxon>Flectobacillaceae</taxon>
        <taxon>Aquirufa</taxon>
    </lineage>
</organism>